<evidence type="ECO:0000256" key="1">
    <source>
        <dbReference type="ARBA" id="ARBA00008857"/>
    </source>
</evidence>
<evidence type="ECO:0000259" key="4">
    <source>
        <dbReference type="PROSITE" id="PS51898"/>
    </source>
</evidence>
<dbReference type="PANTHER" id="PTHR30629:SF2">
    <property type="entry name" value="PROPHAGE INTEGRASE INTS-RELATED"/>
    <property type="match status" value="1"/>
</dbReference>
<dbReference type="InterPro" id="IPR038488">
    <property type="entry name" value="Integrase_DNA-bd_sf"/>
</dbReference>
<dbReference type="OrthoDB" id="9057547at2"/>
<dbReference type="EMBL" id="SMSE01000002">
    <property type="protein sequence ID" value="TDG13966.1"/>
    <property type="molecule type" value="Genomic_DNA"/>
</dbReference>
<dbReference type="InterPro" id="IPR011010">
    <property type="entry name" value="DNA_brk_join_enz"/>
</dbReference>
<dbReference type="RefSeq" id="WP_133212463.1">
    <property type="nucleotide sequence ID" value="NZ_SMSE01000002.1"/>
</dbReference>
<dbReference type="GO" id="GO:0015074">
    <property type="term" value="P:DNA integration"/>
    <property type="evidence" value="ECO:0007669"/>
    <property type="project" value="UniProtKB-KW"/>
</dbReference>
<dbReference type="InterPro" id="IPR025166">
    <property type="entry name" value="Integrase_DNA_bind_dom"/>
</dbReference>
<evidence type="ECO:0000256" key="2">
    <source>
        <dbReference type="ARBA" id="ARBA00022908"/>
    </source>
</evidence>
<proteinExistence type="inferred from homology"/>
<feature type="domain" description="Tyr recombinase" evidence="4">
    <location>
        <begin position="214"/>
        <end position="377"/>
    </location>
</feature>
<dbReference type="Gene3D" id="3.30.160.390">
    <property type="entry name" value="Integrase, DNA-binding domain"/>
    <property type="match status" value="1"/>
</dbReference>
<comment type="caution">
    <text evidence="5">The sequence shown here is derived from an EMBL/GenBank/DDBJ whole genome shotgun (WGS) entry which is preliminary data.</text>
</comment>
<gene>
    <name evidence="5" type="ORF">E2F43_10755</name>
</gene>
<accession>A0A4R5LSX8</accession>
<keyword evidence="3" id="KW-0233">DNA recombination</keyword>
<sequence length="403" mass="45903">MPKSLNFTKAALENIDAPERGRLYIHDTKIPSLGIAVTDKGSKSFYVRGTVGGKTKRVTLGRFPAMKVEQARKQAKKKLSEMVDGVDPIKEKRAERAAENVSELTVKQAVEVYLKEKRKGKQKLPLKDSTKDSYRDKIKYLLGDDYEEPLVSITEELIAKKIADITPSQGATGCRSLSAVWNWTRKRKGNRGLIPENPVRLWSEDNDGLYVPPPRKGHIRKEYLEDWFNAVEAQKHGDCLAWLILTGNRLEEARGLEWADFDFRTGLYTLRDTKNRTEVELPIPEYFKDKLKKRKSKEKTGPVFTMPAQNSRIRTEITKAAELPERFTNHDLRRTFATIGRTVCDHTMVKQLMNHLISDITFDYSQLDGSDLAQQLRKIEAAILEHAGRPLPSENVVKLEVVG</sequence>
<dbReference type="Gene3D" id="1.10.443.10">
    <property type="entry name" value="Intergrase catalytic core"/>
    <property type="match status" value="1"/>
</dbReference>
<dbReference type="AlphaFoldDB" id="A0A4R5LSX8"/>
<dbReference type="Pfam" id="PF00589">
    <property type="entry name" value="Phage_integrase"/>
    <property type="match status" value="1"/>
</dbReference>
<dbReference type="GO" id="GO:0003677">
    <property type="term" value="F:DNA binding"/>
    <property type="evidence" value="ECO:0007669"/>
    <property type="project" value="InterPro"/>
</dbReference>
<comment type="similarity">
    <text evidence="1">Belongs to the 'phage' integrase family.</text>
</comment>
<dbReference type="Pfam" id="PF13356">
    <property type="entry name" value="Arm-DNA-bind_3"/>
    <property type="match status" value="1"/>
</dbReference>
<name>A0A4R5LSX8_9GAMM</name>
<dbReference type="InterPro" id="IPR002104">
    <property type="entry name" value="Integrase_catalytic"/>
</dbReference>
<dbReference type="InterPro" id="IPR050808">
    <property type="entry name" value="Phage_Integrase"/>
</dbReference>
<dbReference type="GO" id="GO:0006310">
    <property type="term" value="P:DNA recombination"/>
    <property type="evidence" value="ECO:0007669"/>
    <property type="project" value="UniProtKB-KW"/>
</dbReference>
<protein>
    <submittedName>
        <fullName evidence="5">DUF4102 domain-containing protein</fullName>
    </submittedName>
</protein>
<dbReference type="PANTHER" id="PTHR30629">
    <property type="entry name" value="PROPHAGE INTEGRASE"/>
    <property type="match status" value="1"/>
</dbReference>
<keyword evidence="2" id="KW-0229">DNA integration</keyword>
<dbReference type="SUPFAM" id="SSF56349">
    <property type="entry name" value="DNA breaking-rejoining enzymes"/>
    <property type="match status" value="1"/>
</dbReference>
<evidence type="ECO:0000313" key="5">
    <source>
        <dbReference type="EMBL" id="TDG13966.1"/>
    </source>
</evidence>
<evidence type="ECO:0000313" key="6">
    <source>
        <dbReference type="Proteomes" id="UP000295554"/>
    </source>
</evidence>
<reference evidence="5 6" key="1">
    <citation type="submission" date="2019-03" db="EMBL/GenBank/DDBJ databases">
        <title>Seongchinamella monodicae gen. nov., sp. nov., a novel member of the Gammaproteobacteria isolated from a tidal mudflat of beach.</title>
        <authorList>
            <person name="Yang H.G."/>
            <person name="Kang J.W."/>
            <person name="Lee S.D."/>
        </authorList>
    </citation>
    <scope>NUCLEOTIDE SEQUENCE [LARGE SCALE GENOMIC DNA]</scope>
    <source>
        <strain evidence="5 6">GH4-78</strain>
    </source>
</reference>
<dbReference type="PROSITE" id="PS51898">
    <property type="entry name" value="TYR_RECOMBINASE"/>
    <property type="match status" value="1"/>
</dbReference>
<dbReference type="Proteomes" id="UP000295554">
    <property type="component" value="Unassembled WGS sequence"/>
</dbReference>
<keyword evidence="6" id="KW-1185">Reference proteome</keyword>
<organism evidence="5 6">
    <name type="scientific">Seongchinamella unica</name>
    <dbReference type="NCBI Taxonomy" id="2547392"/>
    <lineage>
        <taxon>Bacteria</taxon>
        <taxon>Pseudomonadati</taxon>
        <taxon>Pseudomonadota</taxon>
        <taxon>Gammaproteobacteria</taxon>
        <taxon>Cellvibrionales</taxon>
        <taxon>Halieaceae</taxon>
        <taxon>Seongchinamella</taxon>
    </lineage>
</organism>
<evidence type="ECO:0000256" key="3">
    <source>
        <dbReference type="ARBA" id="ARBA00023172"/>
    </source>
</evidence>
<dbReference type="InterPro" id="IPR013762">
    <property type="entry name" value="Integrase-like_cat_sf"/>
</dbReference>